<dbReference type="Proteomes" id="UP000748308">
    <property type="component" value="Unassembled WGS sequence"/>
</dbReference>
<evidence type="ECO:0000313" key="11">
    <source>
        <dbReference type="Proteomes" id="UP000748308"/>
    </source>
</evidence>
<dbReference type="InterPro" id="IPR011764">
    <property type="entry name" value="Biotin_carboxylation_dom"/>
</dbReference>
<keyword evidence="4 7" id="KW-0067">ATP-binding</keyword>
<sequence>LPVIPGSRGTLPDPEAGKRLADEIGYPVLLKATAGGGGKGMRRVDDPRDFAARYGEAALEAEKAFSNPGLYLEKYIVDGRHIEFQVIGDRYGAMVHLGERECSAQRRHQKLVEESPSPVMTAELREELGGRICRALPAVGYRNAGTVEFFRDRDGKLYFMEVNARLQVEHPVSEQVTGRDLVLEQLRIAANAPLSFRQEEIALTGHSIECRINAEDPFDDFRPSPGLVSVFEPPHAADGVAVRVDTHVRAGYRIPVYYDSLIAKLIVHGPTREAARRGMVQALEAFKVEGVKTTIPVHLRILEDRDFAAGNYDTGFIGRLLG</sequence>
<dbReference type="SUPFAM" id="SSF56059">
    <property type="entry name" value="Glutathione synthetase ATP-binding domain-like"/>
    <property type="match status" value="1"/>
</dbReference>
<evidence type="ECO:0000256" key="1">
    <source>
        <dbReference type="ARBA" id="ARBA00013263"/>
    </source>
</evidence>
<evidence type="ECO:0000313" key="10">
    <source>
        <dbReference type="EMBL" id="MBM3317936.1"/>
    </source>
</evidence>
<dbReference type="PROSITE" id="PS00867">
    <property type="entry name" value="CPSASE_2"/>
    <property type="match status" value="1"/>
</dbReference>
<name>A0A937XCH5_UNCEI</name>
<dbReference type="Pfam" id="PF02786">
    <property type="entry name" value="CPSase_L_D2"/>
    <property type="match status" value="1"/>
</dbReference>
<gene>
    <name evidence="10" type="ORF">FJY75_08780</name>
</gene>
<evidence type="ECO:0000256" key="3">
    <source>
        <dbReference type="ARBA" id="ARBA00022741"/>
    </source>
</evidence>
<evidence type="ECO:0000259" key="8">
    <source>
        <dbReference type="PROSITE" id="PS50975"/>
    </source>
</evidence>
<dbReference type="AlphaFoldDB" id="A0A937XCH5"/>
<evidence type="ECO:0000256" key="5">
    <source>
        <dbReference type="ARBA" id="ARBA00023267"/>
    </source>
</evidence>
<evidence type="ECO:0000256" key="6">
    <source>
        <dbReference type="ARBA" id="ARBA00048600"/>
    </source>
</evidence>
<reference evidence="10" key="1">
    <citation type="submission" date="2019-03" db="EMBL/GenBank/DDBJ databases">
        <title>Lake Tanganyika Metagenome-Assembled Genomes (MAGs).</title>
        <authorList>
            <person name="Tran P."/>
        </authorList>
    </citation>
    <scope>NUCLEOTIDE SEQUENCE</scope>
    <source>
        <strain evidence="10">M_DeepCast_400m_m2_100</strain>
    </source>
</reference>
<evidence type="ECO:0000256" key="2">
    <source>
        <dbReference type="ARBA" id="ARBA00022598"/>
    </source>
</evidence>
<dbReference type="SMART" id="SM00878">
    <property type="entry name" value="Biotin_carb_C"/>
    <property type="match status" value="1"/>
</dbReference>
<dbReference type="SUPFAM" id="SSF51246">
    <property type="entry name" value="Rudiment single hybrid motif"/>
    <property type="match status" value="1"/>
</dbReference>
<dbReference type="InterPro" id="IPR013815">
    <property type="entry name" value="ATP_grasp_subdomain_1"/>
</dbReference>
<dbReference type="PANTHER" id="PTHR48095">
    <property type="entry name" value="PYRUVATE CARBOXYLASE SUBUNIT A"/>
    <property type="match status" value="1"/>
</dbReference>
<dbReference type="InterPro" id="IPR011054">
    <property type="entry name" value="Rudment_hybrid_motif"/>
</dbReference>
<dbReference type="GO" id="GO:0005524">
    <property type="term" value="F:ATP binding"/>
    <property type="evidence" value="ECO:0007669"/>
    <property type="project" value="UniProtKB-UniRule"/>
</dbReference>
<dbReference type="InterPro" id="IPR005482">
    <property type="entry name" value="Biotin_COase_C"/>
</dbReference>
<dbReference type="PANTHER" id="PTHR48095:SF2">
    <property type="entry name" value="BIOTIN CARBOXYLASE, CHLOROPLASTIC"/>
    <property type="match status" value="1"/>
</dbReference>
<dbReference type="PROSITE" id="PS00866">
    <property type="entry name" value="CPSASE_1"/>
    <property type="match status" value="1"/>
</dbReference>
<dbReference type="PROSITE" id="PS50979">
    <property type="entry name" value="BC"/>
    <property type="match status" value="1"/>
</dbReference>
<feature type="domain" description="Biotin carboxylation" evidence="9">
    <location>
        <begin position="1"/>
        <end position="322"/>
    </location>
</feature>
<evidence type="ECO:0000256" key="4">
    <source>
        <dbReference type="ARBA" id="ARBA00022840"/>
    </source>
</evidence>
<accession>A0A937XCH5</accession>
<feature type="non-terminal residue" evidence="10">
    <location>
        <position position="1"/>
    </location>
</feature>
<dbReference type="GO" id="GO:0046872">
    <property type="term" value="F:metal ion binding"/>
    <property type="evidence" value="ECO:0007669"/>
    <property type="project" value="InterPro"/>
</dbReference>
<evidence type="ECO:0000256" key="7">
    <source>
        <dbReference type="PROSITE-ProRule" id="PRU00409"/>
    </source>
</evidence>
<keyword evidence="3 7" id="KW-0547">Nucleotide-binding</keyword>
<keyword evidence="5" id="KW-0092">Biotin</keyword>
<dbReference type="Gene3D" id="3.30.470.20">
    <property type="entry name" value="ATP-grasp fold, B domain"/>
    <property type="match status" value="1"/>
</dbReference>
<protein>
    <recommendedName>
        <fullName evidence="1">biotin carboxylase</fullName>
        <ecNumber evidence="1">6.3.4.14</ecNumber>
    </recommendedName>
</protein>
<keyword evidence="2" id="KW-0436">Ligase</keyword>
<dbReference type="EC" id="6.3.4.14" evidence="1"/>
<dbReference type="Pfam" id="PF02785">
    <property type="entry name" value="Biotin_carb_C"/>
    <property type="match status" value="1"/>
</dbReference>
<evidence type="ECO:0000259" key="9">
    <source>
        <dbReference type="PROSITE" id="PS50979"/>
    </source>
</evidence>
<comment type="caution">
    <text evidence="10">The sequence shown here is derived from an EMBL/GenBank/DDBJ whole genome shotgun (WGS) entry which is preliminary data.</text>
</comment>
<comment type="catalytic activity">
    <reaction evidence="6">
        <text>N(6)-biotinyl-L-lysyl-[protein] + hydrogencarbonate + ATP = N(6)-carboxybiotinyl-L-lysyl-[protein] + ADP + phosphate + H(+)</text>
        <dbReference type="Rhea" id="RHEA:13501"/>
        <dbReference type="Rhea" id="RHEA-COMP:10505"/>
        <dbReference type="Rhea" id="RHEA-COMP:10506"/>
        <dbReference type="ChEBI" id="CHEBI:15378"/>
        <dbReference type="ChEBI" id="CHEBI:17544"/>
        <dbReference type="ChEBI" id="CHEBI:30616"/>
        <dbReference type="ChEBI" id="CHEBI:43474"/>
        <dbReference type="ChEBI" id="CHEBI:83144"/>
        <dbReference type="ChEBI" id="CHEBI:83145"/>
        <dbReference type="ChEBI" id="CHEBI:456216"/>
        <dbReference type="EC" id="6.3.4.14"/>
    </reaction>
</comment>
<dbReference type="Gene3D" id="3.30.1490.20">
    <property type="entry name" value="ATP-grasp fold, A domain"/>
    <property type="match status" value="1"/>
</dbReference>
<dbReference type="InterPro" id="IPR011761">
    <property type="entry name" value="ATP-grasp"/>
</dbReference>
<dbReference type="InterPro" id="IPR051602">
    <property type="entry name" value="ACC_Biotin_Carboxylase"/>
</dbReference>
<dbReference type="PROSITE" id="PS50975">
    <property type="entry name" value="ATP_GRASP"/>
    <property type="match status" value="1"/>
</dbReference>
<proteinExistence type="predicted"/>
<dbReference type="FunFam" id="3.30.1490.20:FF:000003">
    <property type="entry name" value="acetyl-CoA carboxylase isoform X1"/>
    <property type="match status" value="1"/>
</dbReference>
<dbReference type="InterPro" id="IPR005479">
    <property type="entry name" value="CPAse_ATP-bd"/>
</dbReference>
<dbReference type="GO" id="GO:0004075">
    <property type="term" value="F:biotin carboxylase activity"/>
    <property type="evidence" value="ECO:0007669"/>
    <property type="project" value="UniProtKB-EC"/>
</dbReference>
<organism evidence="10 11">
    <name type="scientific">Eiseniibacteriota bacterium</name>
    <dbReference type="NCBI Taxonomy" id="2212470"/>
    <lineage>
        <taxon>Bacteria</taxon>
        <taxon>Candidatus Eiseniibacteriota</taxon>
    </lineage>
</organism>
<feature type="domain" description="ATP-grasp" evidence="8">
    <location>
        <begin position="1"/>
        <end position="190"/>
    </location>
</feature>
<dbReference type="EMBL" id="VGIY01000221">
    <property type="protein sequence ID" value="MBM3317936.1"/>
    <property type="molecule type" value="Genomic_DNA"/>
</dbReference>